<evidence type="ECO:0008006" key="4">
    <source>
        <dbReference type="Google" id="ProtNLM"/>
    </source>
</evidence>
<dbReference type="Proteomes" id="UP000004829">
    <property type="component" value="Unassembled WGS sequence"/>
</dbReference>
<reference evidence="3" key="1">
    <citation type="journal article" date="2012" name="J. Bacteriol.">
        <title>Draft Genome Sequence of Fusobacterium nucleatum ChDC F128, Isolated from a Periodontitis Lesion.</title>
        <authorList>
            <person name="Park S.N."/>
            <person name="Kong S.W."/>
            <person name="Kim H.S."/>
            <person name="Park M.S."/>
            <person name="Lee J.W."/>
            <person name="Cho E."/>
            <person name="Lim Y.K."/>
            <person name="Choi M.H."/>
            <person name="Chang Y.H."/>
            <person name="Shin J.H."/>
            <person name="Park H.S."/>
            <person name="Choi S.H."/>
            <person name="Kook J.K."/>
        </authorList>
    </citation>
    <scope>NUCLEOTIDE SEQUENCE [LARGE SCALE GENOMIC DNA]</scope>
    <source>
        <strain evidence="3">ChDC F128</strain>
    </source>
</reference>
<gene>
    <name evidence="2" type="ORF">B437_10385</name>
</gene>
<sequence length="214" mass="23051">MGFFSAIAGAVGGFLSGVAGAIGGALGAAATFLGGLVASPVFLAVVGLVSTISTFLGLTKEKEKPEELGAKIALSDKKPQDFTSYQAYIEHLSNNVELTDEMKDRLKDEKFKRECMCLGAAAQWQGINEKLGMNMDISSAENLARAGVNTAEQFKIIADTFKEKEVEPKIGEAIENKLPIKEKIEVSETLKEGVSKIENSKEIWDKLDNMLEGM</sequence>
<dbReference type="EMBL" id="ALVD01000010">
    <property type="protein sequence ID" value="EJU06846.1"/>
    <property type="molecule type" value="Genomic_DNA"/>
</dbReference>
<name>A0ABN0GY32_9FUSO</name>
<keyword evidence="1" id="KW-0812">Transmembrane</keyword>
<keyword evidence="1" id="KW-1133">Transmembrane helix</keyword>
<organism evidence="2 3">
    <name type="scientific">Fusobacterium hwasookii ChDC F128</name>
    <dbReference type="NCBI Taxonomy" id="1216362"/>
    <lineage>
        <taxon>Bacteria</taxon>
        <taxon>Fusobacteriati</taxon>
        <taxon>Fusobacteriota</taxon>
        <taxon>Fusobacteriia</taxon>
        <taxon>Fusobacteriales</taxon>
        <taxon>Fusobacteriaceae</taxon>
        <taxon>Fusobacterium</taxon>
    </lineage>
</organism>
<evidence type="ECO:0000256" key="1">
    <source>
        <dbReference type="SAM" id="Phobius"/>
    </source>
</evidence>
<protein>
    <recommendedName>
        <fullName evidence="4">Phage protein</fullName>
    </recommendedName>
</protein>
<evidence type="ECO:0000313" key="3">
    <source>
        <dbReference type="Proteomes" id="UP000004829"/>
    </source>
</evidence>
<keyword evidence="1" id="KW-0472">Membrane</keyword>
<dbReference type="RefSeq" id="WP_005919505.1">
    <property type="nucleotide sequence ID" value="NZ_ALVD01000010.1"/>
</dbReference>
<keyword evidence="3" id="KW-1185">Reference proteome</keyword>
<accession>A0ABN0GY32</accession>
<proteinExistence type="predicted"/>
<feature type="transmembrane region" description="Helical" evidence="1">
    <location>
        <begin position="37"/>
        <end position="58"/>
    </location>
</feature>
<comment type="caution">
    <text evidence="2">The sequence shown here is derived from an EMBL/GenBank/DDBJ whole genome shotgun (WGS) entry which is preliminary data.</text>
</comment>
<evidence type="ECO:0000313" key="2">
    <source>
        <dbReference type="EMBL" id="EJU06846.1"/>
    </source>
</evidence>